<evidence type="ECO:0000256" key="1">
    <source>
        <dbReference type="SAM" id="MobiDB-lite"/>
    </source>
</evidence>
<evidence type="ECO:0000313" key="2">
    <source>
        <dbReference type="EMBL" id="AQX35366.1"/>
    </source>
</evidence>
<protein>
    <submittedName>
        <fullName evidence="2">Uncharacterized protein</fullName>
    </submittedName>
</protein>
<proteinExistence type="predicted"/>
<sequence>MTEGKTSPLNPVGGNDWLPDKKKDTKITSVEGQVVPVSVDAKILNPFQRWAENC</sequence>
<accession>A0A1S6XY56</accession>
<organism evidence="2">
    <name type="scientific">Enterobacter cloacae</name>
    <dbReference type="NCBI Taxonomy" id="550"/>
    <lineage>
        <taxon>Bacteria</taxon>
        <taxon>Pseudomonadati</taxon>
        <taxon>Pseudomonadota</taxon>
        <taxon>Gammaproteobacteria</taxon>
        <taxon>Enterobacterales</taxon>
        <taxon>Enterobacteriaceae</taxon>
        <taxon>Enterobacter</taxon>
        <taxon>Enterobacter cloacae complex</taxon>
    </lineage>
</organism>
<keyword evidence="2" id="KW-0614">Plasmid</keyword>
<name>A0A1S6XY56_ENTCL</name>
<dbReference type="EMBL" id="KX858825">
    <property type="protein sequence ID" value="AQX35366.1"/>
    <property type="molecule type" value="Genomic_DNA"/>
</dbReference>
<feature type="region of interest" description="Disordered" evidence="1">
    <location>
        <begin position="1"/>
        <end position="22"/>
    </location>
</feature>
<dbReference type="AlphaFoldDB" id="A0A1S6XY56"/>
<gene>
    <name evidence="2" type="ORF">PIMI5_00051</name>
</gene>
<reference evidence="2" key="1">
    <citation type="journal article" date="2017" name="Antimicrob. Agents Chemother.">
        <title>Enterobacter cloacae Complex Isolates Harboring blaNMC-A or blaIMI-Type Class A Carbapenemase Genes on Novel Chromosomal Integrative Elements and Plasmids.</title>
        <authorList>
            <person name="Boyd D.A."/>
            <person name="Mataseje L.F."/>
            <person name="Davidson R."/>
            <person name="Delport J.A."/>
            <person name="Fuller J."/>
            <person name="Hoang L."/>
            <person name="Lefebvre B."/>
            <person name="Levett P.N."/>
            <person name="Roscoe D.L."/>
            <person name="Willey B.M."/>
            <person name="Mulvey M.R."/>
        </authorList>
    </citation>
    <scope>NUCLEOTIDE SEQUENCE</scope>
    <source>
        <strain evidence="2">N13-1531</strain>
        <plasmid evidence="2">pIMI-5</plasmid>
    </source>
</reference>
<geneLocation type="plasmid" evidence="2">
    <name>pIMI-5</name>
</geneLocation>